<proteinExistence type="predicted"/>
<gene>
    <name evidence="1" type="ORF">UFOVP399_42</name>
</gene>
<name>A0A6J5M400_9CAUD</name>
<dbReference type="EMBL" id="LR796383">
    <property type="protein sequence ID" value="CAB4140962.1"/>
    <property type="molecule type" value="Genomic_DNA"/>
</dbReference>
<protein>
    <submittedName>
        <fullName evidence="1">Uncharacterized protein</fullName>
    </submittedName>
</protein>
<reference evidence="1" key="1">
    <citation type="submission" date="2020-04" db="EMBL/GenBank/DDBJ databases">
        <authorList>
            <person name="Chiriac C."/>
            <person name="Salcher M."/>
            <person name="Ghai R."/>
            <person name="Kavagutti S V."/>
        </authorList>
    </citation>
    <scope>NUCLEOTIDE SEQUENCE</scope>
</reference>
<accession>A0A6J5M400</accession>
<evidence type="ECO:0000313" key="1">
    <source>
        <dbReference type="EMBL" id="CAB4140962.1"/>
    </source>
</evidence>
<sequence>MSDEALRAELAKKAKKAGIKVEADWTAADIEDAIAVKELEDAEKAPPATEPPAFVPPAGQVKCRVTKAGDGKIFTGREDQSFFAWNDEVWLPPSVAKDLEARYFVEIQP</sequence>
<organism evidence="1">
    <name type="scientific">uncultured Caudovirales phage</name>
    <dbReference type="NCBI Taxonomy" id="2100421"/>
    <lineage>
        <taxon>Viruses</taxon>
        <taxon>Duplodnaviria</taxon>
        <taxon>Heunggongvirae</taxon>
        <taxon>Uroviricota</taxon>
        <taxon>Caudoviricetes</taxon>
        <taxon>Peduoviridae</taxon>
        <taxon>Maltschvirus</taxon>
        <taxon>Maltschvirus maltsch</taxon>
    </lineage>
</organism>